<evidence type="ECO:0000256" key="6">
    <source>
        <dbReference type="ARBA" id="ARBA00023316"/>
    </source>
</evidence>
<dbReference type="PANTHER" id="PTHR31884">
    <property type="entry name" value="POLYGALACTURONASE"/>
    <property type="match status" value="1"/>
</dbReference>
<gene>
    <name evidence="8" type="ORF">RDB_LOCUS119318</name>
</gene>
<dbReference type="SUPFAM" id="SSF51126">
    <property type="entry name" value="Pectin lyase-like"/>
    <property type="match status" value="1"/>
</dbReference>
<dbReference type="InterPro" id="IPR000743">
    <property type="entry name" value="Glyco_hydro_28"/>
</dbReference>
<evidence type="ECO:0000256" key="5">
    <source>
        <dbReference type="ARBA" id="ARBA00023295"/>
    </source>
</evidence>
<dbReference type="GO" id="GO:0005576">
    <property type="term" value="C:extracellular region"/>
    <property type="evidence" value="ECO:0007669"/>
    <property type="project" value="TreeGrafter"/>
</dbReference>
<protein>
    <recommendedName>
        <fullName evidence="10">Polygalacturonase</fullName>
    </recommendedName>
</protein>
<keyword evidence="5 7" id="KW-0326">Glycosidase</keyword>
<keyword evidence="4 7" id="KW-0378">Hydrolase</keyword>
<evidence type="ECO:0000313" key="8">
    <source>
        <dbReference type="EMBL" id="CAE6501149.1"/>
    </source>
</evidence>
<dbReference type="GO" id="GO:0004650">
    <property type="term" value="F:polygalacturonase activity"/>
    <property type="evidence" value="ECO:0007669"/>
    <property type="project" value="InterPro"/>
</dbReference>
<dbReference type="EMBL" id="CAJMWV010004563">
    <property type="protein sequence ID" value="CAE6501149.1"/>
    <property type="molecule type" value="Genomic_DNA"/>
</dbReference>
<dbReference type="Gene3D" id="2.160.20.10">
    <property type="entry name" value="Single-stranded right-handed beta-helix, Pectin lyase-like"/>
    <property type="match status" value="1"/>
</dbReference>
<comment type="caution">
    <text evidence="8">The sequence shown here is derived from an EMBL/GenBank/DDBJ whole genome shotgun (WGS) entry which is preliminary data.</text>
</comment>
<evidence type="ECO:0000256" key="4">
    <source>
        <dbReference type="ARBA" id="ARBA00022801"/>
    </source>
</evidence>
<organism evidence="8 9">
    <name type="scientific">Rhizoctonia solani</name>
    <dbReference type="NCBI Taxonomy" id="456999"/>
    <lineage>
        <taxon>Eukaryota</taxon>
        <taxon>Fungi</taxon>
        <taxon>Dikarya</taxon>
        <taxon>Basidiomycota</taxon>
        <taxon>Agaricomycotina</taxon>
        <taxon>Agaricomycetes</taxon>
        <taxon>Cantharellales</taxon>
        <taxon>Ceratobasidiaceae</taxon>
        <taxon>Rhizoctonia</taxon>
    </lineage>
</organism>
<evidence type="ECO:0000256" key="1">
    <source>
        <dbReference type="ARBA" id="ARBA00008834"/>
    </source>
</evidence>
<proteinExistence type="inferred from homology"/>
<dbReference type="PANTHER" id="PTHR31884:SF1">
    <property type="entry name" value="POLYGALACTURONASE"/>
    <property type="match status" value="1"/>
</dbReference>
<dbReference type="Proteomes" id="UP000663831">
    <property type="component" value="Unassembled WGS sequence"/>
</dbReference>
<evidence type="ECO:0000313" key="9">
    <source>
        <dbReference type="Proteomes" id="UP000663831"/>
    </source>
</evidence>
<keyword evidence="3" id="KW-0677">Repeat</keyword>
<evidence type="ECO:0008006" key="10">
    <source>
        <dbReference type="Google" id="ProtNLM"/>
    </source>
</evidence>
<keyword evidence="2" id="KW-0732">Signal</keyword>
<evidence type="ECO:0000256" key="7">
    <source>
        <dbReference type="RuleBase" id="RU361169"/>
    </source>
</evidence>
<dbReference type="Pfam" id="PF00295">
    <property type="entry name" value="Glyco_hydro_28"/>
    <property type="match status" value="1"/>
</dbReference>
<reference evidence="8" key="1">
    <citation type="submission" date="2021-01" db="EMBL/GenBank/DDBJ databases">
        <authorList>
            <person name="Kaushik A."/>
        </authorList>
    </citation>
    <scope>NUCLEOTIDE SEQUENCE</scope>
    <source>
        <strain evidence="8">AG3-1AP</strain>
    </source>
</reference>
<dbReference type="GO" id="GO:0045490">
    <property type="term" value="P:pectin catabolic process"/>
    <property type="evidence" value="ECO:0007669"/>
    <property type="project" value="TreeGrafter"/>
</dbReference>
<comment type="similarity">
    <text evidence="1 7">Belongs to the glycosyl hydrolase 28 family.</text>
</comment>
<accession>A0A8H3HE01</accession>
<evidence type="ECO:0000256" key="2">
    <source>
        <dbReference type="ARBA" id="ARBA00022729"/>
    </source>
</evidence>
<dbReference type="InterPro" id="IPR050434">
    <property type="entry name" value="Glycosyl_hydrlase_28"/>
</dbReference>
<dbReference type="InterPro" id="IPR012334">
    <property type="entry name" value="Pectin_lyas_fold"/>
</dbReference>
<dbReference type="GO" id="GO:0071555">
    <property type="term" value="P:cell wall organization"/>
    <property type="evidence" value="ECO:0007669"/>
    <property type="project" value="UniProtKB-KW"/>
</dbReference>
<sequence length="164" mass="17118">MVTPLTVKVTSTGMASEVAGPQSHPMMKIKSSGTFTNLIVKNSPQQCFSFGNDAALTVSKVTVDNSDGNSANSLSDGKAAGHNTDRFDVSVSDLIIKDSTVINQDCNQQGSNIVFQRNSCTGGYGISVDSITSDVTVSNVQILDHAMTDNAQGPRIKTDATATG</sequence>
<keyword evidence="6" id="KW-0961">Cell wall biogenesis/degradation</keyword>
<dbReference type="AlphaFoldDB" id="A0A8H3HE01"/>
<name>A0A8H3HE01_9AGAM</name>
<dbReference type="InterPro" id="IPR011050">
    <property type="entry name" value="Pectin_lyase_fold/virulence"/>
</dbReference>
<evidence type="ECO:0000256" key="3">
    <source>
        <dbReference type="ARBA" id="ARBA00022737"/>
    </source>
</evidence>